<gene>
    <name evidence="3" type="ORF">ACETAC_01415</name>
</gene>
<feature type="domain" description="Copper amine oxidase-like N-terminal" evidence="2">
    <location>
        <begin position="45"/>
        <end position="156"/>
    </location>
</feature>
<dbReference type="InterPro" id="IPR012854">
    <property type="entry name" value="Cu_amine_oxidase-like_N"/>
</dbReference>
<dbReference type="RefSeq" id="WP_284680304.1">
    <property type="nucleotide sequence ID" value="NZ_CP060096.1"/>
</dbReference>
<keyword evidence="4" id="KW-1185">Reference proteome</keyword>
<reference evidence="3" key="1">
    <citation type="submission" date="2020-08" db="EMBL/GenBank/DDBJ databases">
        <title>Genomic insights into the carbon and energy metabolism of the first obligate autotrophic acetogenic bacterium Aceticella autotrophica gen. nov., sp. nov.</title>
        <authorList>
            <person name="Toshchakov S.V."/>
            <person name="Elcheninov A.G."/>
            <person name="Kublanov I.V."/>
            <person name="Frolov E.N."/>
            <person name="Lebedinsky A.V."/>
        </authorList>
    </citation>
    <scope>NUCLEOTIDE SEQUENCE</scope>
    <source>
        <strain evidence="3">3443-3Ac</strain>
    </source>
</reference>
<feature type="chain" id="PRO_5036827279" evidence="1">
    <location>
        <begin position="29"/>
        <end position="396"/>
    </location>
</feature>
<proteinExistence type="predicted"/>
<evidence type="ECO:0000313" key="4">
    <source>
        <dbReference type="Proteomes" id="UP000671913"/>
    </source>
</evidence>
<dbReference type="Gene3D" id="3.30.457.10">
    <property type="entry name" value="Copper amine oxidase-like, N-terminal domain"/>
    <property type="match status" value="2"/>
</dbReference>
<dbReference type="Pfam" id="PF07833">
    <property type="entry name" value="Cu_amine_oxidN1"/>
    <property type="match status" value="1"/>
</dbReference>
<keyword evidence="1" id="KW-0732">Signal</keyword>
<sequence length="396" mass="43678">MLKQKTAKALIGVMLCSAALSMPISGLAKPTHKAIFTVNQTVYNVDDNNQTMDVKTLFINNRSYVPIRYLAYALGVKPDDISWSEATQTATLTLRDDTVITLKFTIGSYTYYVNNQPKQMDVAPIMANNRTYLPARFVAEAFGYKVDWNESNQEVLVYPPNTPQPTPQPNPTPQPIYNINAVKSGNIQPPANAIAPADVWGFPLKATRAEMHIGSRYAKITDINGNTYNLDLGAPCYFCTTKDVYSEIQKNYPGVYNDSNTLLTQSIGTDSAFYMPVIPVMKAFGVPEGNIAWDGKTLIVFGWDGKKEGYLSFFANSKASYAKWHDGETLGKDNILNYPLLVINGIPYIGVCSCDDLEGTIYATIGSYCSIINGRIDGGGYHDENGTFIRTLKPGH</sequence>
<dbReference type="AlphaFoldDB" id="A0A975AW77"/>
<protein>
    <submittedName>
        <fullName evidence="3">Copper amine oxidase N-terminal domain-containing protein</fullName>
    </submittedName>
</protein>
<dbReference type="Proteomes" id="UP000671913">
    <property type="component" value="Chromosome"/>
</dbReference>
<evidence type="ECO:0000256" key="1">
    <source>
        <dbReference type="SAM" id="SignalP"/>
    </source>
</evidence>
<organism evidence="3 4">
    <name type="scientific">Aceticella autotrophica</name>
    <dbReference type="NCBI Taxonomy" id="2755338"/>
    <lineage>
        <taxon>Bacteria</taxon>
        <taxon>Bacillati</taxon>
        <taxon>Bacillota</taxon>
        <taxon>Clostridia</taxon>
        <taxon>Thermoanaerobacterales</taxon>
        <taxon>Thermoanaerobacteraceae</taxon>
        <taxon>Aceticella</taxon>
    </lineage>
</organism>
<evidence type="ECO:0000313" key="3">
    <source>
        <dbReference type="EMBL" id="QSZ27602.1"/>
    </source>
</evidence>
<dbReference type="SUPFAM" id="SSF55383">
    <property type="entry name" value="Copper amine oxidase, domain N"/>
    <property type="match status" value="2"/>
</dbReference>
<dbReference type="KEGG" id="aaut:ACETAC_01415"/>
<name>A0A975AW77_9THEO</name>
<accession>A0A975AW77</accession>
<feature type="signal peptide" evidence="1">
    <location>
        <begin position="1"/>
        <end position="28"/>
    </location>
</feature>
<dbReference type="InterPro" id="IPR036582">
    <property type="entry name" value="Mao_N_sf"/>
</dbReference>
<evidence type="ECO:0000259" key="2">
    <source>
        <dbReference type="Pfam" id="PF07833"/>
    </source>
</evidence>
<dbReference type="EMBL" id="CP060096">
    <property type="protein sequence ID" value="QSZ27602.1"/>
    <property type="molecule type" value="Genomic_DNA"/>
</dbReference>